<sequence>MSNNKKDQEIVKPETNDSNKDLDKYTESFDKVLSNLGTLTTSIYDITKHVGDDLNSKAKDLTRSWLLKNRGYDDVDEEEVTFFDYPSFYQTRSKGVDDGVRSHPIFGELWNVFPLQQFGNLTGSFKSGSTPFGYYVYKGPSIRYYNECLDKNGKSVWDDQGYWRCLFPNSEVPVELLNFKNKYLKGDILTKEDFYDAMKENAKSETPGTVELKGHGTFFDSYDAFLKWKSQQYQTQLEQRKKSAEQRKQQLQKLSDTKGEDFSKSIVSSSIKSNTYTDLDTNEVKYTQVKTECDGEGNCIVTKITKLRPVDSSKWTTEEEDVKNVKIDSL</sequence>
<evidence type="ECO:0000313" key="3">
    <source>
        <dbReference type="Proteomes" id="UP000253472"/>
    </source>
</evidence>
<feature type="region of interest" description="Disordered" evidence="1">
    <location>
        <begin position="1"/>
        <end position="22"/>
    </location>
</feature>
<evidence type="ECO:0000313" key="2">
    <source>
        <dbReference type="EMBL" id="RCK62256.1"/>
    </source>
</evidence>
<comment type="caution">
    <text evidence="2">The sequence shown here is derived from an EMBL/GenBank/DDBJ whole genome shotgun (WGS) entry which is preliminary data.</text>
</comment>
<dbReference type="Proteomes" id="UP000253472">
    <property type="component" value="Unassembled WGS sequence"/>
</dbReference>
<dbReference type="AlphaFoldDB" id="A0A367Y8P4"/>
<accession>A0A367Y8P4</accession>
<organism evidence="2 3">
    <name type="scientific">Candida viswanathii</name>
    <dbReference type="NCBI Taxonomy" id="5486"/>
    <lineage>
        <taxon>Eukaryota</taxon>
        <taxon>Fungi</taxon>
        <taxon>Dikarya</taxon>
        <taxon>Ascomycota</taxon>
        <taxon>Saccharomycotina</taxon>
        <taxon>Pichiomycetes</taxon>
        <taxon>Debaryomycetaceae</taxon>
        <taxon>Candida/Lodderomyces clade</taxon>
        <taxon>Candida</taxon>
    </lineage>
</organism>
<proteinExistence type="predicted"/>
<keyword evidence="3" id="KW-1185">Reference proteome</keyword>
<evidence type="ECO:0000256" key="1">
    <source>
        <dbReference type="SAM" id="MobiDB-lite"/>
    </source>
</evidence>
<name>A0A367Y8P4_9ASCO</name>
<dbReference type="OrthoDB" id="4044171at2759"/>
<protein>
    <submittedName>
        <fullName evidence="2">Mitochondrial peculiar membrane protein 1</fullName>
    </submittedName>
</protein>
<reference evidence="2 3" key="1">
    <citation type="submission" date="2018-06" db="EMBL/GenBank/DDBJ databases">
        <title>Whole genome sequencing of Candida tropicalis (genome annotated by CSBL at Korea University).</title>
        <authorList>
            <person name="Ahn J."/>
        </authorList>
    </citation>
    <scope>NUCLEOTIDE SEQUENCE [LARGE SCALE GENOMIC DNA]</scope>
    <source>
        <strain evidence="2 3">ATCC 20962</strain>
    </source>
</reference>
<dbReference type="EMBL" id="QLNQ01000025">
    <property type="protein sequence ID" value="RCK62256.1"/>
    <property type="molecule type" value="Genomic_DNA"/>
</dbReference>
<dbReference type="Pfam" id="PF17234">
    <property type="entry name" value="MPM1"/>
    <property type="match status" value="1"/>
</dbReference>
<dbReference type="InterPro" id="IPR035187">
    <property type="entry name" value="Mpm1"/>
</dbReference>
<gene>
    <name evidence="2" type="primary">MPM1_1</name>
    <name evidence="2" type="ORF">Cantr_09070</name>
</gene>